<reference evidence="3" key="3">
    <citation type="submission" date="2024-02" db="UniProtKB">
        <authorList>
            <consortium name="WormBaseParasite"/>
        </authorList>
    </citation>
    <scope>IDENTIFICATION</scope>
    <source>
        <strain evidence="3">pt0022</strain>
    </source>
</reference>
<proteinExistence type="predicted"/>
<dbReference type="AlphaFoldDB" id="A0AAF5Q6R7"/>
<evidence type="ECO:0000256" key="1">
    <source>
        <dbReference type="SAM" id="MobiDB-lite"/>
    </source>
</evidence>
<protein>
    <submittedName>
        <fullName evidence="3">Uncharacterized protein</fullName>
    </submittedName>
</protein>
<dbReference type="WBParaSite" id="mrna-Wban_10899">
    <property type="protein sequence ID" value="mrna-Wban_10899"/>
    <property type="gene ID" value="Wban_10899"/>
</dbReference>
<reference evidence="2" key="2">
    <citation type="journal article" date="2016" name="Mol. Ecol.">
        <title>Population genomics of the filarial nematode parasite Wuchereria bancrofti from mosquitoes.</title>
        <authorList>
            <person name="Small S.T."/>
            <person name="Reimer L.J."/>
            <person name="Tisch D.J."/>
            <person name="King C.L."/>
            <person name="Christensen B.M."/>
            <person name="Siba P.M."/>
            <person name="Kazura J.W."/>
            <person name="Serre D."/>
            <person name="Zimmerman P.A."/>
        </authorList>
    </citation>
    <scope>NUCLEOTIDE SEQUENCE</scope>
    <source>
        <strain evidence="2">pt0022</strain>
    </source>
</reference>
<feature type="region of interest" description="Disordered" evidence="1">
    <location>
        <begin position="1"/>
        <end position="58"/>
    </location>
</feature>
<evidence type="ECO:0000313" key="3">
    <source>
        <dbReference type="WBParaSite" id="mrna-Wban_10899"/>
    </source>
</evidence>
<accession>A0AAF5Q6R7</accession>
<name>A0AAF5Q6R7_WUCBA</name>
<evidence type="ECO:0000313" key="2">
    <source>
        <dbReference type="Proteomes" id="UP000093561"/>
    </source>
</evidence>
<feature type="compositionally biased region" description="Basic and acidic residues" evidence="1">
    <location>
        <begin position="9"/>
        <end position="25"/>
    </location>
</feature>
<reference evidence="2" key="1">
    <citation type="submission" date="2015-03" db="EMBL/GenBank/DDBJ databases">
        <title>Wuchereria bancrofti Genome Sequencing Papua New Guinea Strain.</title>
        <authorList>
            <person name="Small S.T."/>
            <person name="Serre D."/>
            <person name="Zimmerman P.A."/>
        </authorList>
    </citation>
    <scope>NUCLEOTIDE SEQUENCE [LARGE SCALE GENOMIC DNA]</scope>
    <source>
        <strain evidence="2">pt0022</strain>
    </source>
</reference>
<organism evidence="2 3">
    <name type="scientific">Wuchereria bancrofti</name>
    <dbReference type="NCBI Taxonomy" id="6293"/>
    <lineage>
        <taxon>Eukaryota</taxon>
        <taxon>Metazoa</taxon>
        <taxon>Ecdysozoa</taxon>
        <taxon>Nematoda</taxon>
        <taxon>Chromadorea</taxon>
        <taxon>Rhabditida</taxon>
        <taxon>Spirurina</taxon>
        <taxon>Spiruromorpha</taxon>
        <taxon>Filarioidea</taxon>
        <taxon>Onchocercidae</taxon>
        <taxon>Wuchereria</taxon>
    </lineage>
</organism>
<sequence>MDDVLSDWDSERDGKKKNEDDDQKSRANTNLEDVDDIRKNEEKNPAENGGAEEEKKEDKGEVCLLLYKPLQKSLVVNNVFLNYFLTIEIECSERSSFCALIEDKVLFA</sequence>
<feature type="compositionally biased region" description="Basic and acidic residues" evidence="1">
    <location>
        <begin position="36"/>
        <end position="45"/>
    </location>
</feature>
<dbReference type="Proteomes" id="UP000093561">
    <property type="component" value="Unassembled WGS sequence"/>
</dbReference>